<proteinExistence type="predicted"/>
<dbReference type="Gene3D" id="3.40.630.30">
    <property type="match status" value="1"/>
</dbReference>
<keyword evidence="5" id="KW-1185">Reference proteome</keyword>
<gene>
    <name evidence="4" type="ORF">PL78_04530</name>
</gene>
<evidence type="ECO:0000256" key="2">
    <source>
        <dbReference type="ARBA" id="ARBA00023315"/>
    </source>
</evidence>
<keyword evidence="1" id="KW-0808">Transferase</keyword>
<dbReference type="Proteomes" id="UP000266744">
    <property type="component" value="Chromosome"/>
</dbReference>
<organism evidence="4 5">
    <name type="scientific">Yersinia entomophaga</name>
    <dbReference type="NCBI Taxonomy" id="935293"/>
    <lineage>
        <taxon>Bacteria</taxon>
        <taxon>Pseudomonadati</taxon>
        <taxon>Pseudomonadota</taxon>
        <taxon>Gammaproteobacteria</taxon>
        <taxon>Enterobacterales</taxon>
        <taxon>Yersiniaceae</taxon>
        <taxon>Yersinia</taxon>
    </lineage>
</organism>
<sequence length="170" mass="19032">MTEYQIESAKKQHLPFLASIEQQAAELFPAHLLPDDLKTETLPLIELVTAQREKRLWIAKDRSGTPVGFALVYWVDQRALLGEIDVVPQHGGQGIGSQLLAAVIDRLRDRGATALYLTTFSRFAQSVALYTKFGFIRLNSRNTPPWLTKILTEEVASGMADRVAMMRPIP</sequence>
<dbReference type="InterPro" id="IPR000182">
    <property type="entry name" value="GNAT_dom"/>
</dbReference>
<dbReference type="SUPFAM" id="SSF55729">
    <property type="entry name" value="Acyl-CoA N-acyltransferases (Nat)"/>
    <property type="match status" value="1"/>
</dbReference>
<evidence type="ECO:0000259" key="3">
    <source>
        <dbReference type="PROSITE" id="PS51186"/>
    </source>
</evidence>
<evidence type="ECO:0000313" key="4">
    <source>
        <dbReference type="EMBL" id="ANI29105.1"/>
    </source>
</evidence>
<protein>
    <recommendedName>
        <fullName evidence="3">N-acetyltransferase domain-containing protein</fullName>
    </recommendedName>
</protein>
<dbReference type="PROSITE" id="PS51186">
    <property type="entry name" value="GNAT"/>
    <property type="match status" value="1"/>
</dbReference>
<dbReference type="RefSeq" id="WP_064513503.1">
    <property type="nucleotide sequence ID" value="NZ_CBCSBH010000016.1"/>
</dbReference>
<dbReference type="EMBL" id="CP010029">
    <property type="protein sequence ID" value="ANI29105.1"/>
    <property type="molecule type" value="Genomic_DNA"/>
</dbReference>
<dbReference type="Pfam" id="PF00583">
    <property type="entry name" value="Acetyltransf_1"/>
    <property type="match status" value="1"/>
</dbReference>
<dbReference type="CDD" id="cd04301">
    <property type="entry name" value="NAT_SF"/>
    <property type="match status" value="1"/>
</dbReference>
<evidence type="ECO:0000313" key="5">
    <source>
        <dbReference type="Proteomes" id="UP000266744"/>
    </source>
</evidence>
<feature type="domain" description="N-acetyltransferase" evidence="3">
    <location>
        <begin position="4"/>
        <end position="154"/>
    </location>
</feature>
<dbReference type="InterPro" id="IPR016181">
    <property type="entry name" value="Acyl_CoA_acyltransferase"/>
</dbReference>
<evidence type="ECO:0000256" key="1">
    <source>
        <dbReference type="ARBA" id="ARBA00022679"/>
    </source>
</evidence>
<reference evidence="4 5" key="1">
    <citation type="journal article" date="2016" name="Toxins">
        <title>The Draft Genome Sequence of the Yersinia entomophaga Entomopathogenic Type Strain MH96T.</title>
        <authorList>
            <person name="Hurst M.R."/>
            <person name="Beattie A."/>
            <person name="Altermann E."/>
            <person name="Moraga R.M."/>
            <person name="Harper L.A."/>
            <person name="Calder J."/>
            <person name="Laugraud A."/>
        </authorList>
    </citation>
    <scope>NUCLEOTIDE SEQUENCE [LARGE SCALE GENOMIC DNA]</scope>
    <source>
        <strain evidence="4 5">MH96</strain>
    </source>
</reference>
<name>A0ABM6BIP0_YERET</name>
<dbReference type="PANTHER" id="PTHR43800">
    <property type="entry name" value="PEPTIDYL-LYSINE N-ACETYLTRANSFERASE YJAB"/>
    <property type="match status" value="1"/>
</dbReference>
<dbReference type="PANTHER" id="PTHR43800:SF1">
    <property type="entry name" value="PEPTIDYL-LYSINE N-ACETYLTRANSFERASE YJAB"/>
    <property type="match status" value="1"/>
</dbReference>
<keyword evidence="2" id="KW-0012">Acyltransferase</keyword>
<accession>A0ABM6BIP0</accession>